<evidence type="ECO:0000313" key="1">
    <source>
        <dbReference type="EMBL" id="MRH22205.1"/>
    </source>
</evidence>
<dbReference type="RefSeq" id="WP_153749488.1">
    <property type="nucleotide sequence ID" value="NZ_BAAADI010000040.1"/>
</dbReference>
<dbReference type="AlphaFoldDB" id="A0A844BKQ4"/>
<proteinExistence type="predicted"/>
<gene>
    <name evidence="1" type="ORF">GH815_14540</name>
</gene>
<name>A0A844BKQ4_9RHOB</name>
<accession>A0A844BKQ4</accession>
<keyword evidence="2" id="KW-1185">Reference proteome</keyword>
<sequence length="67" mass="7211">MNDPDAGLVPTTPARGDVPAERRCLRCSAAFWSEGFGERICRRCKAQASWKSAIPAGDGGGGRRSFR</sequence>
<dbReference type="OrthoDB" id="7361228at2"/>
<comment type="caution">
    <text evidence="1">The sequence shown here is derived from an EMBL/GenBank/DDBJ whole genome shotgun (WGS) entry which is preliminary data.</text>
</comment>
<organism evidence="1 2">
    <name type="scientific">Rhodovulum strictum</name>
    <dbReference type="NCBI Taxonomy" id="58314"/>
    <lineage>
        <taxon>Bacteria</taxon>
        <taxon>Pseudomonadati</taxon>
        <taxon>Pseudomonadota</taxon>
        <taxon>Alphaproteobacteria</taxon>
        <taxon>Rhodobacterales</taxon>
        <taxon>Paracoccaceae</taxon>
        <taxon>Rhodovulum</taxon>
    </lineage>
</organism>
<reference evidence="1 2" key="1">
    <citation type="submission" date="2019-11" db="EMBL/GenBank/DDBJ databases">
        <title>Draft Whole-Genome sequence of the marine photosynthetic bacterium Rhodovulum strictum DSM 11289.</title>
        <authorList>
            <person name="Kyndt J.A."/>
            <person name="Meyer T.E."/>
        </authorList>
    </citation>
    <scope>NUCLEOTIDE SEQUENCE [LARGE SCALE GENOMIC DNA]</scope>
    <source>
        <strain evidence="1 2">DSM 11289</strain>
    </source>
</reference>
<protein>
    <submittedName>
        <fullName evidence="1">Uncharacterized protein</fullName>
    </submittedName>
</protein>
<dbReference type="Proteomes" id="UP000466730">
    <property type="component" value="Unassembled WGS sequence"/>
</dbReference>
<dbReference type="EMBL" id="WJPO01000026">
    <property type="protein sequence ID" value="MRH22205.1"/>
    <property type="molecule type" value="Genomic_DNA"/>
</dbReference>
<evidence type="ECO:0000313" key="2">
    <source>
        <dbReference type="Proteomes" id="UP000466730"/>
    </source>
</evidence>